<sequence>MVVGTATQGQKQNNSLAMGYPELQVPEEEEPQGYSTQTHITSSIWAGTASPAADGDPGTSLG</sequence>
<evidence type="ECO:0000313" key="3">
    <source>
        <dbReference type="Proteomes" id="UP000822688"/>
    </source>
</evidence>
<keyword evidence="3" id="KW-1185">Reference proteome</keyword>
<organism evidence="2 3">
    <name type="scientific">Ceratodon purpureus</name>
    <name type="common">Fire moss</name>
    <name type="synonym">Dicranum purpureum</name>
    <dbReference type="NCBI Taxonomy" id="3225"/>
    <lineage>
        <taxon>Eukaryota</taxon>
        <taxon>Viridiplantae</taxon>
        <taxon>Streptophyta</taxon>
        <taxon>Embryophyta</taxon>
        <taxon>Bryophyta</taxon>
        <taxon>Bryophytina</taxon>
        <taxon>Bryopsida</taxon>
        <taxon>Dicranidae</taxon>
        <taxon>Pseudoditrichales</taxon>
        <taxon>Ditrichaceae</taxon>
        <taxon>Ceratodon</taxon>
    </lineage>
</organism>
<comment type="caution">
    <text evidence="2">The sequence shown here is derived from an EMBL/GenBank/DDBJ whole genome shotgun (WGS) entry which is preliminary data.</text>
</comment>
<feature type="compositionally biased region" description="Polar residues" evidence="1">
    <location>
        <begin position="33"/>
        <end position="45"/>
    </location>
</feature>
<protein>
    <submittedName>
        <fullName evidence="2">Uncharacterized protein</fullName>
    </submittedName>
</protein>
<dbReference type="Proteomes" id="UP000822688">
    <property type="component" value="Chromosome 2"/>
</dbReference>
<reference evidence="2" key="1">
    <citation type="submission" date="2020-06" db="EMBL/GenBank/DDBJ databases">
        <title>WGS assembly of Ceratodon purpureus strain R40.</title>
        <authorList>
            <person name="Carey S.B."/>
            <person name="Jenkins J."/>
            <person name="Shu S."/>
            <person name="Lovell J.T."/>
            <person name="Sreedasyam A."/>
            <person name="Maumus F."/>
            <person name="Tiley G.P."/>
            <person name="Fernandez-Pozo N."/>
            <person name="Barry K."/>
            <person name="Chen C."/>
            <person name="Wang M."/>
            <person name="Lipzen A."/>
            <person name="Daum C."/>
            <person name="Saski C.A."/>
            <person name="Payton A.C."/>
            <person name="Mcbreen J.C."/>
            <person name="Conrad R.E."/>
            <person name="Kollar L.M."/>
            <person name="Olsson S."/>
            <person name="Huttunen S."/>
            <person name="Landis J.B."/>
            <person name="Wickett N.J."/>
            <person name="Johnson M.G."/>
            <person name="Rensing S.A."/>
            <person name="Grimwood J."/>
            <person name="Schmutz J."/>
            <person name="Mcdaniel S.F."/>
        </authorList>
    </citation>
    <scope>NUCLEOTIDE SEQUENCE</scope>
    <source>
        <strain evidence="2">R40</strain>
    </source>
</reference>
<evidence type="ECO:0000256" key="1">
    <source>
        <dbReference type="SAM" id="MobiDB-lite"/>
    </source>
</evidence>
<accession>A0A8T0IR86</accession>
<gene>
    <name evidence="2" type="ORF">KC19_2G076600</name>
</gene>
<dbReference type="EMBL" id="CM026422">
    <property type="protein sequence ID" value="KAG0586260.1"/>
    <property type="molecule type" value="Genomic_DNA"/>
</dbReference>
<feature type="region of interest" description="Disordered" evidence="1">
    <location>
        <begin position="24"/>
        <end position="62"/>
    </location>
</feature>
<name>A0A8T0IR86_CERPU</name>
<evidence type="ECO:0000313" key="2">
    <source>
        <dbReference type="EMBL" id="KAG0586260.1"/>
    </source>
</evidence>
<proteinExistence type="predicted"/>
<dbReference type="AlphaFoldDB" id="A0A8T0IR86"/>